<protein>
    <submittedName>
        <fullName evidence="4">Cell division protein ftsi</fullName>
        <ecNumber evidence="4">2.4.1.129</ecNumber>
    </submittedName>
</protein>
<dbReference type="Pfam" id="PF00905">
    <property type="entry name" value="Transpeptidase"/>
    <property type="match status" value="1"/>
</dbReference>
<dbReference type="AlphaFoldDB" id="A0A0W8FZH7"/>
<dbReference type="GO" id="GO:0051301">
    <property type="term" value="P:cell division"/>
    <property type="evidence" value="ECO:0007669"/>
    <property type="project" value="UniProtKB-KW"/>
</dbReference>
<reference evidence="4" key="1">
    <citation type="journal article" date="2015" name="Proc. Natl. Acad. Sci. U.S.A.">
        <title>Networks of energetic and metabolic interactions define dynamics in microbial communities.</title>
        <authorList>
            <person name="Embree M."/>
            <person name="Liu J.K."/>
            <person name="Al-Bassam M.M."/>
            <person name="Zengler K."/>
        </authorList>
    </citation>
    <scope>NUCLEOTIDE SEQUENCE</scope>
</reference>
<name>A0A0W8FZH7_9ZZZZ</name>
<keyword evidence="4" id="KW-0131">Cell cycle</keyword>
<dbReference type="GO" id="GO:0008658">
    <property type="term" value="F:penicillin binding"/>
    <property type="evidence" value="ECO:0007669"/>
    <property type="project" value="InterPro"/>
</dbReference>
<dbReference type="GO" id="GO:0005886">
    <property type="term" value="C:plasma membrane"/>
    <property type="evidence" value="ECO:0007669"/>
    <property type="project" value="TreeGrafter"/>
</dbReference>
<dbReference type="EC" id="2.4.1.129" evidence="4"/>
<dbReference type="EMBL" id="LNQE01000492">
    <property type="protein sequence ID" value="KUG26285.1"/>
    <property type="molecule type" value="Genomic_DNA"/>
</dbReference>
<dbReference type="GO" id="GO:0016757">
    <property type="term" value="F:glycosyltransferase activity"/>
    <property type="evidence" value="ECO:0007669"/>
    <property type="project" value="UniProtKB-KW"/>
</dbReference>
<keyword evidence="4" id="KW-0328">Glycosyltransferase</keyword>
<comment type="caution">
    <text evidence="4">The sequence shown here is derived from an EMBL/GenBank/DDBJ whole genome shotgun (WGS) entry which is preliminary data.</text>
</comment>
<dbReference type="InterPro" id="IPR036138">
    <property type="entry name" value="PBP_dimer_sf"/>
</dbReference>
<dbReference type="SUPFAM" id="SSF54184">
    <property type="entry name" value="Penicillin-binding protein 2x (pbp-2x), c-terminal domain"/>
    <property type="match status" value="1"/>
</dbReference>
<dbReference type="Gene3D" id="3.40.710.10">
    <property type="entry name" value="DD-peptidase/beta-lactamase superfamily"/>
    <property type="match status" value="1"/>
</dbReference>
<dbReference type="InterPro" id="IPR005311">
    <property type="entry name" value="PBP_dimer"/>
</dbReference>
<evidence type="ECO:0000259" key="3">
    <source>
        <dbReference type="PROSITE" id="PS51178"/>
    </source>
</evidence>
<gene>
    <name evidence="4" type="ORF">ASZ90_003874</name>
</gene>
<dbReference type="PANTHER" id="PTHR30627">
    <property type="entry name" value="PEPTIDOGLYCAN D,D-TRANSPEPTIDASE"/>
    <property type="match status" value="1"/>
</dbReference>
<evidence type="ECO:0000256" key="2">
    <source>
        <dbReference type="ARBA" id="ARBA00023136"/>
    </source>
</evidence>
<dbReference type="SUPFAM" id="SSF56601">
    <property type="entry name" value="beta-lactamase/transpeptidase-like"/>
    <property type="match status" value="1"/>
</dbReference>
<comment type="subcellular location">
    <subcellularLocation>
        <location evidence="1">Membrane</location>
    </subcellularLocation>
</comment>
<dbReference type="Gene3D" id="3.30.10.20">
    <property type="match status" value="1"/>
</dbReference>
<dbReference type="GO" id="GO:0071555">
    <property type="term" value="P:cell wall organization"/>
    <property type="evidence" value="ECO:0007669"/>
    <property type="project" value="TreeGrafter"/>
</dbReference>
<dbReference type="SMART" id="SM00740">
    <property type="entry name" value="PASTA"/>
    <property type="match status" value="1"/>
</dbReference>
<evidence type="ECO:0000313" key="4">
    <source>
        <dbReference type="EMBL" id="KUG26285.1"/>
    </source>
</evidence>
<accession>A0A0W8FZH7</accession>
<keyword evidence="4" id="KW-0132">Cell division</keyword>
<dbReference type="PANTHER" id="PTHR30627:SF1">
    <property type="entry name" value="PEPTIDOGLYCAN D,D-TRANSPEPTIDASE FTSI"/>
    <property type="match status" value="1"/>
</dbReference>
<dbReference type="InterPro" id="IPR005543">
    <property type="entry name" value="PASTA_dom"/>
</dbReference>
<dbReference type="Pfam" id="PF03793">
    <property type="entry name" value="PASTA"/>
    <property type="match status" value="1"/>
</dbReference>
<dbReference type="CDD" id="cd06575">
    <property type="entry name" value="PASTA_Pbp2x-like_2"/>
    <property type="match status" value="1"/>
</dbReference>
<dbReference type="PROSITE" id="PS51178">
    <property type="entry name" value="PASTA"/>
    <property type="match status" value="1"/>
</dbReference>
<evidence type="ECO:0000256" key="1">
    <source>
        <dbReference type="ARBA" id="ARBA00004370"/>
    </source>
</evidence>
<feature type="domain" description="PASTA" evidence="3">
    <location>
        <begin position="598"/>
        <end position="660"/>
    </location>
</feature>
<dbReference type="InterPro" id="IPR001460">
    <property type="entry name" value="PCN-bd_Tpept"/>
</dbReference>
<dbReference type="Gene3D" id="3.30.450.330">
    <property type="match status" value="1"/>
</dbReference>
<dbReference type="SUPFAM" id="SSF56519">
    <property type="entry name" value="Penicillin binding protein dimerisation domain"/>
    <property type="match status" value="1"/>
</dbReference>
<dbReference type="Gene3D" id="3.90.1310.10">
    <property type="entry name" value="Penicillin-binding protein 2a (Domain 2)"/>
    <property type="match status" value="1"/>
</dbReference>
<keyword evidence="4" id="KW-0808">Transferase</keyword>
<organism evidence="4">
    <name type="scientific">hydrocarbon metagenome</name>
    <dbReference type="NCBI Taxonomy" id="938273"/>
    <lineage>
        <taxon>unclassified sequences</taxon>
        <taxon>metagenomes</taxon>
        <taxon>ecological metagenomes</taxon>
    </lineage>
</organism>
<proteinExistence type="predicted"/>
<keyword evidence="2" id="KW-0472">Membrane</keyword>
<dbReference type="Pfam" id="PF03717">
    <property type="entry name" value="PBP_dimer"/>
    <property type="match status" value="1"/>
</dbReference>
<dbReference type="InterPro" id="IPR012338">
    <property type="entry name" value="Beta-lactam/transpept-like"/>
</dbReference>
<sequence>MINSRALLVTFILVVSFMAIAVKLFNIQVLEHDRYAKIAKNQQDKALVIKAERGMIKDRNGDILSYTLNDVSFFVDTRMLSQTSKGRIAAKFSQVFSKSEKHYLHSMESTKGNVFLERKVPREKLLEFQNFIVDGFVSVDDPTRNYSYGNLASHLLGYVNSDLIGLDGVERTYDDYLTGVDGLLYVERDVQGRIVTVKDELSRKPRSGNNIQLTIDTKYQKILEQELKKGVDNCGAVSGIGILMNPNTGEILALANYPSFHPSEYFKVNDKIRRNRALTDTYEPGSTMKALTMAVLLDNGLVKEDEIINTENGRYRIANANIIDINKYEKLSVREVLEQSSNVGITKLSERIDERTFYRYLRDFGFGNSTSISLPSESAGFLKKPDYYSTLSKPFISFGYEISVTPMQMVAAFSSLINGGILYQPRIINKIIDEHDRVIEQFESKRIRNVISQETSERIKNLMFGVVEHGTGKLARCSNMLVGGKTGTSQKYIDGQYVKDYNASFIGFFPADKPEVVGLILINSPATGKYGGIVAAPVFKRIVNRIVEEDINVIPQRISFTRDEHTLDQLLETAFSNDEPVFLQTANIGEVVPKIEIANQYSGRITMPNLVNRSLRDALAILNEMGLRYDIKGSGKVVEQSIKPGTEITSDAVLTIKCEDNNMLRTLGIF</sequence>
<dbReference type="InterPro" id="IPR050515">
    <property type="entry name" value="Beta-lactam/transpept"/>
</dbReference>